<dbReference type="AlphaFoldDB" id="A0A974WNJ2"/>
<sequence>MKNTLLITVLLTIFINFHSYSQEIHGRDDVWFMMLHTFKLNDKWDVGNEIHLRFDDYLNDDQQFLLRPFFNYYANANIIYSGGYTYIRTYPYGQYPLPETKPEHNIWEQITFNQQINKSIFAHRYRLEHRWQANLAEQTDGSFEVDDYDFSHRLRYRLMYRRPLNDAWEIVLFDELFINSSDDLKSVGFDRNWFFIGTNYHFSDRLSLLGGYMHHYAKNSADRFERHPTAWFIFDWRLN</sequence>
<dbReference type="KEGG" id="fuv:JR347_06620"/>
<dbReference type="EMBL" id="CP070608">
    <property type="protein sequence ID" value="QSE98748.1"/>
    <property type="molecule type" value="Genomic_DNA"/>
</dbReference>
<dbReference type="RefSeq" id="WP_205723262.1">
    <property type="nucleotide sequence ID" value="NZ_CP070608.1"/>
</dbReference>
<evidence type="ECO:0000313" key="2">
    <source>
        <dbReference type="Proteomes" id="UP000662783"/>
    </source>
</evidence>
<organism evidence="1 2">
    <name type="scientific">Fulvivirga lutea</name>
    <dbReference type="NCBI Taxonomy" id="2810512"/>
    <lineage>
        <taxon>Bacteria</taxon>
        <taxon>Pseudomonadati</taxon>
        <taxon>Bacteroidota</taxon>
        <taxon>Cytophagia</taxon>
        <taxon>Cytophagales</taxon>
        <taxon>Fulvivirgaceae</taxon>
        <taxon>Fulvivirga</taxon>
    </lineage>
</organism>
<proteinExistence type="predicted"/>
<dbReference type="Proteomes" id="UP000662783">
    <property type="component" value="Chromosome"/>
</dbReference>
<accession>A0A974WNJ2</accession>
<dbReference type="Pfam" id="PF10677">
    <property type="entry name" value="DUF2490"/>
    <property type="match status" value="1"/>
</dbReference>
<name>A0A974WNJ2_9BACT</name>
<evidence type="ECO:0000313" key="1">
    <source>
        <dbReference type="EMBL" id="QSE98748.1"/>
    </source>
</evidence>
<keyword evidence="2" id="KW-1185">Reference proteome</keyword>
<gene>
    <name evidence="1" type="ORF">JR347_06620</name>
</gene>
<dbReference type="InterPro" id="IPR019619">
    <property type="entry name" value="DUF2490"/>
</dbReference>
<protein>
    <submittedName>
        <fullName evidence="1">DUF2490 domain-containing protein</fullName>
    </submittedName>
</protein>
<reference evidence="1" key="1">
    <citation type="submission" date="2021-02" db="EMBL/GenBank/DDBJ databases">
        <title>Fulvivirga sp. S481 isolated from sea water.</title>
        <authorList>
            <person name="Bae S.S."/>
            <person name="Baek K."/>
        </authorList>
    </citation>
    <scope>NUCLEOTIDE SEQUENCE</scope>
    <source>
        <strain evidence="1">S481</strain>
    </source>
</reference>